<dbReference type="Gene3D" id="1.10.1130.10">
    <property type="entry name" value="Flavocytochrome C3, Chain A"/>
    <property type="match status" value="1"/>
</dbReference>
<accession>A0A2Z2NPT4</accession>
<gene>
    <name evidence="5" type="ORF">IMCC3135_11935</name>
</gene>
<feature type="chain" id="PRO_5016299281" description="Cytochrome c-552/4 domain-containing protein" evidence="3">
    <location>
        <begin position="24"/>
        <end position="592"/>
    </location>
</feature>
<dbReference type="RefSeq" id="WP_088917781.1">
    <property type="nucleotide sequence ID" value="NZ_CP018632.1"/>
</dbReference>
<keyword evidence="6" id="KW-1185">Reference proteome</keyword>
<dbReference type="SUPFAM" id="SSF48695">
    <property type="entry name" value="Multiheme cytochromes"/>
    <property type="match status" value="1"/>
</dbReference>
<dbReference type="EMBL" id="CP018632">
    <property type="protein sequence ID" value="ASJ72475.1"/>
    <property type="molecule type" value="Genomic_DNA"/>
</dbReference>
<dbReference type="PANTHER" id="PTHR35038:SF6">
    <property type="entry name" value="SURFACE LOCALIZED DECAHEME CYTOCHROME C LIPOPROTEIN"/>
    <property type="match status" value="1"/>
</dbReference>
<dbReference type="OrthoDB" id="9779283at2"/>
<dbReference type="InterPro" id="IPR036280">
    <property type="entry name" value="Multihaem_cyt_sf"/>
</dbReference>
<evidence type="ECO:0000313" key="6">
    <source>
        <dbReference type="Proteomes" id="UP000250079"/>
    </source>
</evidence>
<dbReference type="InterPro" id="IPR023155">
    <property type="entry name" value="Cyt_c-552/4"/>
</dbReference>
<feature type="region of interest" description="Disordered" evidence="2">
    <location>
        <begin position="29"/>
        <end position="64"/>
    </location>
</feature>
<dbReference type="GO" id="GO:0016491">
    <property type="term" value="F:oxidoreductase activity"/>
    <property type="evidence" value="ECO:0007669"/>
    <property type="project" value="TreeGrafter"/>
</dbReference>
<dbReference type="PANTHER" id="PTHR35038">
    <property type="entry name" value="DISSIMILATORY SULFITE REDUCTASE SIRA"/>
    <property type="match status" value="1"/>
</dbReference>
<sequence>MSLMATARLLTLVCLVVGLSACSEGVQLEAGGSSDSGDGQGEGGSDGQGSDSGDGGSVGTGALPALSPHDAGFAGTYFSGSGQCSTCHDGLSDEAGSDVSIARDWSSSMMANAARDPYWIARVAAEIDRHPLLENTLQDSCTRCHAPMANESGRKDGAPLALFEDGMLNPSSPLFDHAMEGVSCTLCHQVEDDGLLGTPEGVSGNFTVLSYDNSFDRPAYGPYSDPSGVFMRTQVRFNPLLGPHIATSESCAACHDLRTSSQHSAADDSSSETLTFFPEQMVFSEWQNSAYGTEGENPQNCQSCHMPEVPGTLMLATEGGGVPREGFSRHTFLGANTVMQSLLMNYSDELGIAVDRQQFEQSILRNRSFLKGSASVQIVDSELTGQELVSVVRIRNLAGHKLPSGYPSRRVFIHFQVKDSSGAIVFESGALASDGSIVGVATDTDSSQYENHYQSIDSADQVQVYEAIMGDEAQSVTHSLSLARDYLKDNRLLPVGLEKASAPSDIRTVGLAASDADFDAGGDEVTYRVQVPGNGESYTVNAELVYQPLAFGHIQELFESVHLPAVDQFKTMFDATVLKSEIIASDVKEDIR</sequence>
<dbReference type="KEGG" id="gai:IMCC3135_11935"/>
<evidence type="ECO:0000256" key="3">
    <source>
        <dbReference type="SAM" id="SignalP"/>
    </source>
</evidence>
<dbReference type="Proteomes" id="UP000250079">
    <property type="component" value="Chromosome"/>
</dbReference>
<dbReference type="Pfam" id="PF13435">
    <property type="entry name" value="Cytochrome_C554"/>
    <property type="match status" value="1"/>
</dbReference>
<feature type="signal peptide" evidence="3">
    <location>
        <begin position="1"/>
        <end position="23"/>
    </location>
</feature>
<evidence type="ECO:0000313" key="5">
    <source>
        <dbReference type="EMBL" id="ASJ72475.1"/>
    </source>
</evidence>
<feature type="domain" description="Cytochrome c-552/4" evidence="4">
    <location>
        <begin position="83"/>
        <end position="188"/>
    </location>
</feature>
<keyword evidence="1 3" id="KW-0732">Signal</keyword>
<dbReference type="InterPro" id="IPR051829">
    <property type="entry name" value="Multiheme_Cytochr_ET"/>
</dbReference>
<reference evidence="5 6" key="1">
    <citation type="submission" date="2016-12" db="EMBL/GenBank/DDBJ databases">
        <authorList>
            <person name="Song W.-J."/>
            <person name="Kurnit D.M."/>
        </authorList>
    </citation>
    <scope>NUCLEOTIDE SEQUENCE [LARGE SCALE GENOMIC DNA]</scope>
    <source>
        <strain evidence="5 6">IMCC3135</strain>
    </source>
</reference>
<evidence type="ECO:0000256" key="1">
    <source>
        <dbReference type="ARBA" id="ARBA00022729"/>
    </source>
</evidence>
<feature type="compositionally biased region" description="Gly residues" evidence="2">
    <location>
        <begin position="38"/>
        <end position="59"/>
    </location>
</feature>
<protein>
    <recommendedName>
        <fullName evidence="4">Cytochrome c-552/4 domain-containing protein</fullName>
    </recommendedName>
</protein>
<proteinExistence type="predicted"/>
<organism evidence="5 6">
    <name type="scientific">Granulosicoccus antarcticus IMCC3135</name>
    <dbReference type="NCBI Taxonomy" id="1192854"/>
    <lineage>
        <taxon>Bacteria</taxon>
        <taxon>Pseudomonadati</taxon>
        <taxon>Pseudomonadota</taxon>
        <taxon>Gammaproteobacteria</taxon>
        <taxon>Chromatiales</taxon>
        <taxon>Granulosicoccaceae</taxon>
        <taxon>Granulosicoccus</taxon>
    </lineage>
</organism>
<dbReference type="AlphaFoldDB" id="A0A2Z2NPT4"/>
<name>A0A2Z2NPT4_9GAMM</name>
<evidence type="ECO:0000256" key="2">
    <source>
        <dbReference type="SAM" id="MobiDB-lite"/>
    </source>
</evidence>
<evidence type="ECO:0000259" key="4">
    <source>
        <dbReference type="Pfam" id="PF13435"/>
    </source>
</evidence>